<dbReference type="RefSeq" id="XP_011399276.1">
    <property type="nucleotide sequence ID" value="XM_011400974.1"/>
</dbReference>
<evidence type="ECO:0000256" key="1">
    <source>
        <dbReference type="SAM" id="MobiDB-lite"/>
    </source>
</evidence>
<gene>
    <name evidence="2" type="ORF">F751_4873</name>
</gene>
<evidence type="ECO:0000313" key="3">
    <source>
        <dbReference type="Proteomes" id="UP000028924"/>
    </source>
</evidence>
<accession>A0A087SKX6</accession>
<feature type="compositionally biased region" description="Gly residues" evidence="1">
    <location>
        <begin position="1"/>
        <end position="10"/>
    </location>
</feature>
<organism evidence="2 3">
    <name type="scientific">Auxenochlorella protothecoides</name>
    <name type="common">Green microalga</name>
    <name type="synonym">Chlorella protothecoides</name>
    <dbReference type="NCBI Taxonomy" id="3075"/>
    <lineage>
        <taxon>Eukaryota</taxon>
        <taxon>Viridiplantae</taxon>
        <taxon>Chlorophyta</taxon>
        <taxon>core chlorophytes</taxon>
        <taxon>Trebouxiophyceae</taxon>
        <taxon>Chlorellales</taxon>
        <taxon>Chlorellaceae</taxon>
        <taxon>Auxenochlorella</taxon>
    </lineage>
</organism>
<feature type="region of interest" description="Disordered" evidence="1">
    <location>
        <begin position="1"/>
        <end position="82"/>
    </location>
</feature>
<dbReference type="EMBL" id="KL662127">
    <property type="protein sequence ID" value="KFM26380.1"/>
    <property type="molecule type" value="Genomic_DNA"/>
</dbReference>
<evidence type="ECO:0000313" key="2">
    <source>
        <dbReference type="EMBL" id="KFM26380.1"/>
    </source>
</evidence>
<reference evidence="2 3" key="1">
    <citation type="journal article" date="2014" name="BMC Genomics">
        <title>Oil accumulation mechanisms of the oleaginous microalga Chlorella protothecoides revealed through its genome, transcriptomes, and proteomes.</title>
        <authorList>
            <person name="Gao C."/>
            <person name="Wang Y."/>
            <person name="Shen Y."/>
            <person name="Yan D."/>
            <person name="He X."/>
            <person name="Dai J."/>
            <person name="Wu Q."/>
        </authorList>
    </citation>
    <scope>NUCLEOTIDE SEQUENCE [LARGE SCALE GENOMIC DNA]</scope>
    <source>
        <strain evidence="2 3">0710</strain>
    </source>
</reference>
<keyword evidence="3" id="KW-1185">Reference proteome</keyword>
<feature type="compositionally biased region" description="Basic residues" evidence="1">
    <location>
        <begin position="73"/>
        <end position="82"/>
    </location>
</feature>
<sequence>MSRSAGGGPSRGPVQGAEGSPDAMGAHVLPAGSGGDPRTCAPTRMTSVSGGQHDHVPPPQSPCGPASPIQRCWSRKSRRQRE</sequence>
<protein>
    <submittedName>
        <fullName evidence="2">Uncharacterized protein</fullName>
    </submittedName>
</protein>
<proteinExistence type="predicted"/>
<dbReference type="Proteomes" id="UP000028924">
    <property type="component" value="Unassembled WGS sequence"/>
</dbReference>
<dbReference type="KEGG" id="apro:F751_4873"/>
<dbReference type="GeneID" id="23616264"/>
<dbReference type="AlphaFoldDB" id="A0A087SKX6"/>
<name>A0A087SKX6_AUXPR</name>